<dbReference type="EMBL" id="DAAMJF010000029">
    <property type="protein sequence ID" value="HAC6884268.1"/>
    <property type="molecule type" value="Genomic_DNA"/>
</dbReference>
<dbReference type="EMBL" id="UGXR01000001">
    <property type="protein sequence ID" value="SUH09890.1"/>
    <property type="molecule type" value="Genomic_DNA"/>
</dbReference>
<reference evidence="1" key="3">
    <citation type="submission" date="2018-07" db="EMBL/GenBank/DDBJ databases">
        <authorList>
            <consortium name="GenomeTrakr network: Whole genome sequencing for foodborne pathogen traceback"/>
        </authorList>
    </citation>
    <scope>NUCLEOTIDE SEQUENCE</scope>
    <source>
        <strain evidence="1">WAPHL_SAL-A00449</strain>
    </source>
</reference>
<evidence type="ECO:0000313" key="1">
    <source>
        <dbReference type="EMBL" id="ECC2889617.1"/>
    </source>
</evidence>
<reference evidence="2" key="4">
    <citation type="submission" date="2019-10" db="EMBL/GenBank/DDBJ databases">
        <authorList>
            <consortium name="NCBI Pathogen Detection Project"/>
        </authorList>
    </citation>
    <scope>NUCLEOTIDE SEQUENCE</scope>
    <source>
        <strain evidence="3">13-0328</strain>
        <strain evidence="2">Salmonella enterica</strain>
    </source>
</reference>
<dbReference type="Proteomes" id="UP000254346">
    <property type="component" value="Unassembled WGS sequence"/>
</dbReference>
<gene>
    <name evidence="3" type="ORF">G0D71_12910</name>
    <name evidence="2" type="ORF">GB005_04840</name>
    <name evidence="1" type="ORF">JR37_18030</name>
    <name evidence="4" type="ORF">NCTC8256_03879</name>
</gene>
<name>A0A379VVA9_SALET</name>
<sequence length="70" mass="8088">MSNHKININIKTNTNNLEEVNEELTRLKFIIGVLLAKFPPLQRDEFIKDLGRFGLTEEAALYSNFNPKPE</sequence>
<evidence type="ECO:0000313" key="5">
    <source>
        <dbReference type="Proteomes" id="UP000254346"/>
    </source>
</evidence>
<dbReference type="EMBL" id="DAAGUK010000001">
    <property type="protein sequence ID" value="HAB4597822.1"/>
    <property type="molecule type" value="Genomic_DNA"/>
</dbReference>
<dbReference type="EMBL" id="AAIBAZ010000010">
    <property type="protein sequence ID" value="ECC2889617.1"/>
    <property type="molecule type" value="Genomic_DNA"/>
</dbReference>
<proteinExistence type="predicted"/>
<protein>
    <submittedName>
        <fullName evidence="4">Uncharacterized protein</fullName>
    </submittedName>
</protein>
<reference evidence="2" key="1">
    <citation type="journal article" date="2018" name="Genome Biol.">
        <title>SKESA: strategic k-mer extension for scrupulous assemblies.</title>
        <authorList>
            <person name="Souvorov A."/>
            <person name="Agarwala R."/>
            <person name="Lipman D.J."/>
        </authorList>
    </citation>
    <scope>NUCLEOTIDE SEQUENCE</scope>
    <source>
        <strain evidence="3">13-0328</strain>
        <strain evidence="2">Salmonella enterica</strain>
    </source>
</reference>
<evidence type="ECO:0000313" key="3">
    <source>
        <dbReference type="EMBL" id="HAC6884268.1"/>
    </source>
</evidence>
<dbReference type="AlphaFoldDB" id="A0A379VVA9"/>
<evidence type="ECO:0000313" key="2">
    <source>
        <dbReference type="EMBL" id="HAB4597822.1"/>
    </source>
</evidence>
<accession>A0A379VVA9</accession>
<evidence type="ECO:0000313" key="4">
    <source>
        <dbReference type="EMBL" id="SUH09890.1"/>
    </source>
</evidence>
<organism evidence="4 5">
    <name type="scientific">Salmonella enterica I</name>
    <dbReference type="NCBI Taxonomy" id="59201"/>
    <lineage>
        <taxon>Bacteria</taxon>
        <taxon>Pseudomonadati</taxon>
        <taxon>Pseudomonadota</taxon>
        <taxon>Gammaproteobacteria</taxon>
        <taxon>Enterobacterales</taxon>
        <taxon>Enterobacteriaceae</taxon>
        <taxon>Salmonella</taxon>
    </lineage>
</organism>
<reference evidence="4 5" key="2">
    <citation type="submission" date="2018-06" db="EMBL/GenBank/DDBJ databases">
        <authorList>
            <consortium name="Pathogen Informatics"/>
            <person name="Doyle S."/>
        </authorList>
    </citation>
    <scope>NUCLEOTIDE SEQUENCE [LARGE SCALE GENOMIC DNA]</scope>
    <source>
        <strain evidence="4 5">NCTC8256</strain>
    </source>
</reference>